<dbReference type="eggNOG" id="ENOG502QUXA">
    <property type="taxonomic scope" value="Eukaryota"/>
</dbReference>
<feature type="domain" description="Terpene synthase N-terminal" evidence="3">
    <location>
        <begin position="36"/>
        <end position="197"/>
    </location>
</feature>
<dbReference type="Pfam" id="PF19086">
    <property type="entry name" value="Terpene_syn_C_2"/>
    <property type="match status" value="1"/>
</dbReference>
<dbReference type="SUPFAM" id="SSF48576">
    <property type="entry name" value="Terpenoid synthases"/>
    <property type="match status" value="1"/>
</dbReference>
<dbReference type="OMA" id="MIVESWK"/>
<dbReference type="InterPro" id="IPR001906">
    <property type="entry name" value="Terpene_synth_N"/>
</dbReference>
<dbReference type="STRING" id="71139.A0A059CEC1"/>
<dbReference type="CDD" id="cd00684">
    <property type="entry name" value="Terpene_cyclase_plant_C1"/>
    <property type="match status" value="1"/>
</dbReference>
<protein>
    <recommendedName>
        <fullName evidence="6">(+)-delta-cadinene synthase</fullName>
    </recommendedName>
</protein>
<organism evidence="5">
    <name type="scientific">Eucalyptus grandis</name>
    <name type="common">Flooded gum</name>
    <dbReference type="NCBI Taxonomy" id="71139"/>
    <lineage>
        <taxon>Eukaryota</taxon>
        <taxon>Viridiplantae</taxon>
        <taxon>Streptophyta</taxon>
        <taxon>Embryophyta</taxon>
        <taxon>Tracheophyta</taxon>
        <taxon>Spermatophyta</taxon>
        <taxon>Magnoliopsida</taxon>
        <taxon>eudicotyledons</taxon>
        <taxon>Gunneridae</taxon>
        <taxon>Pentapetalae</taxon>
        <taxon>rosids</taxon>
        <taxon>malvids</taxon>
        <taxon>Myrtales</taxon>
        <taxon>Myrtaceae</taxon>
        <taxon>Myrtoideae</taxon>
        <taxon>Eucalypteae</taxon>
        <taxon>Eucalyptus</taxon>
    </lineage>
</organism>
<dbReference type="InterPro" id="IPR044814">
    <property type="entry name" value="Terpene_cyclase_plant_C1"/>
</dbReference>
<name>A0A059CEC1_EUCGR</name>
<evidence type="ECO:0000259" key="3">
    <source>
        <dbReference type="Pfam" id="PF01397"/>
    </source>
</evidence>
<dbReference type="InterPro" id="IPR008930">
    <property type="entry name" value="Terpenoid_cyclase/PrenylTrfase"/>
</dbReference>
<keyword evidence="1" id="KW-0479">Metal-binding</keyword>
<dbReference type="Gene3D" id="1.10.600.10">
    <property type="entry name" value="Farnesyl Diphosphate Synthase"/>
    <property type="match status" value="2"/>
</dbReference>
<proteinExistence type="predicted"/>
<accession>A0A059CEC1</accession>
<dbReference type="GO" id="GO:0010333">
    <property type="term" value="F:terpene synthase activity"/>
    <property type="evidence" value="ECO:0000318"/>
    <property type="project" value="GO_Central"/>
</dbReference>
<dbReference type="Gene3D" id="1.50.10.130">
    <property type="entry name" value="Terpene synthase, N-terminal domain"/>
    <property type="match status" value="1"/>
</dbReference>
<dbReference type="SFLD" id="SFLDG01019">
    <property type="entry name" value="Terpene_Cyclase_Like_1_C_Termi"/>
    <property type="match status" value="1"/>
</dbReference>
<dbReference type="PANTHER" id="PTHR31225">
    <property type="entry name" value="OS04G0344100 PROTEIN-RELATED"/>
    <property type="match status" value="1"/>
</dbReference>
<dbReference type="Gramene" id="KCW76486">
    <property type="protein sequence ID" value="KCW76486"/>
    <property type="gene ID" value="EUGRSUZ_D00874"/>
</dbReference>
<dbReference type="AlphaFoldDB" id="A0A059CEC1"/>
<evidence type="ECO:0000256" key="2">
    <source>
        <dbReference type="ARBA" id="ARBA00022842"/>
    </source>
</evidence>
<dbReference type="InterPro" id="IPR050148">
    <property type="entry name" value="Terpene_synthase-like"/>
</dbReference>
<dbReference type="GO" id="GO:0000287">
    <property type="term" value="F:magnesium ion binding"/>
    <property type="evidence" value="ECO:0007669"/>
    <property type="project" value="InterPro"/>
</dbReference>
<gene>
    <name evidence="5" type="ORF">EUGRSUZ_D00874</name>
</gene>
<dbReference type="SUPFAM" id="SSF48239">
    <property type="entry name" value="Terpenoid cyclases/Protein prenyltransferases"/>
    <property type="match status" value="1"/>
</dbReference>
<evidence type="ECO:0000313" key="5">
    <source>
        <dbReference type="EMBL" id="KCW76486.1"/>
    </source>
</evidence>
<dbReference type="InParanoid" id="A0A059CEC1"/>
<evidence type="ECO:0008006" key="6">
    <source>
        <dbReference type="Google" id="ProtNLM"/>
    </source>
</evidence>
<dbReference type="SFLD" id="SFLDS00005">
    <property type="entry name" value="Isoprenoid_Synthase_Type_I"/>
    <property type="match status" value="1"/>
</dbReference>
<sequence>MEYKREEVQFQPCQANSRQAVDSMHQRRSANYKPNIWKYDFLQLLNNNFDLQEGNGERIERLMEDVKAMLAEAVDSLTKLELIDWMRKMGLSNLFDKEMKEALETVASINNGIFAKEDHVYASALRFKLLRQQGHVVSQDELRSFKEESDTFNRSNCEDIEAMMQLLEASHLALEGEDILDEGKAFSAEILRERVSSLDGPLLKGAVHALELPMHWRVQWFDIKWQIDLYEQQEDKQSNLLELAKLNFNTVQATHQRDLIEISRWWRDLGLIERVDFTRDRPVESFLYALGLSQEPRFSSLRKSLTKVVIFILLIDDVYDLYGSLEELECFTSAVTRWDSESIQQLPECMKVCFRALQDVTYEIAHEIGKEEDWHRVLPHLTKAWADFCKALLTEAKWDLLGYTPSLGEYLSNAWTSSSGPLLLSHAYFFVGHMKLEDAAESAEIERGDAPSSMVCYMREANVSEDIARKHIKGLIDQAWKNINAHCFVNAETPFLRPYIDVTVNAARAAYMIYQSGDGFGVQDGTIGQQMLSAVIEPLALD</sequence>
<dbReference type="GO" id="GO:0016102">
    <property type="term" value="P:diterpenoid biosynthetic process"/>
    <property type="evidence" value="ECO:0007669"/>
    <property type="project" value="InterPro"/>
</dbReference>
<evidence type="ECO:0000259" key="4">
    <source>
        <dbReference type="Pfam" id="PF03936"/>
    </source>
</evidence>
<dbReference type="GO" id="GO:0046246">
    <property type="term" value="P:terpene biosynthetic process"/>
    <property type="evidence" value="ECO:0000318"/>
    <property type="project" value="GO_Central"/>
</dbReference>
<dbReference type="EMBL" id="KK198756">
    <property type="protein sequence ID" value="KCW76486.1"/>
    <property type="molecule type" value="Genomic_DNA"/>
</dbReference>
<dbReference type="InterPro" id="IPR005630">
    <property type="entry name" value="Terpene_synthase_metal-bd"/>
</dbReference>
<dbReference type="InterPro" id="IPR034741">
    <property type="entry name" value="Terpene_cyclase-like_1_C"/>
</dbReference>
<dbReference type="InterPro" id="IPR036965">
    <property type="entry name" value="Terpene_synth_N_sf"/>
</dbReference>
<evidence type="ECO:0000256" key="1">
    <source>
        <dbReference type="ARBA" id="ARBA00022723"/>
    </source>
</evidence>
<dbReference type="Pfam" id="PF01397">
    <property type="entry name" value="Terpene_synth"/>
    <property type="match status" value="1"/>
</dbReference>
<dbReference type="Pfam" id="PF03936">
    <property type="entry name" value="Terpene_synth_C"/>
    <property type="match status" value="1"/>
</dbReference>
<keyword evidence="2" id="KW-0460">Magnesium</keyword>
<dbReference type="InterPro" id="IPR008949">
    <property type="entry name" value="Isoprenoid_synthase_dom_sf"/>
</dbReference>
<feature type="domain" description="Terpene synthase metal-binding" evidence="4">
    <location>
        <begin position="268"/>
        <end position="437"/>
    </location>
</feature>
<reference evidence="5" key="1">
    <citation type="submission" date="2013-07" db="EMBL/GenBank/DDBJ databases">
        <title>The genome of Eucalyptus grandis.</title>
        <authorList>
            <person name="Schmutz J."/>
            <person name="Hayes R."/>
            <person name="Myburg A."/>
            <person name="Tuskan G."/>
            <person name="Grattapaglia D."/>
            <person name="Rokhsar D.S."/>
        </authorList>
    </citation>
    <scope>NUCLEOTIDE SEQUENCE</scope>
    <source>
        <tissue evidence="5">Leaf extractions</tissue>
    </source>
</reference>
<dbReference type="PANTHER" id="PTHR31225:SF94">
    <property type="entry name" value="ALPHA-FARNESENE SYNTHASE"/>
    <property type="match status" value="1"/>
</dbReference>